<keyword evidence="3 4" id="KW-0472">Membrane</keyword>
<keyword evidence="2" id="KW-0645">Protease</keyword>
<dbReference type="EMBL" id="SJSK01000002">
    <property type="protein sequence ID" value="TCC92229.1"/>
    <property type="molecule type" value="Genomic_DNA"/>
</dbReference>
<dbReference type="Gene3D" id="3.30.450.330">
    <property type="match status" value="1"/>
</dbReference>
<keyword evidence="4" id="KW-0812">Transmembrane</keyword>
<dbReference type="InterPro" id="IPR001460">
    <property type="entry name" value="PCN-bd_Tpept"/>
</dbReference>
<dbReference type="SUPFAM" id="SSF56519">
    <property type="entry name" value="Penicillin binding protein dimerisation domain"/>
    <property type="match status" value="1"/>
</dbReference>
<keyword evidence="2" id="KW-0121">Carboxypeptidase</keyword>
<evidence type="ECO:0000256" key="4">
    <source>
        <dbReference type="SAM" id="Phobius"/>
    </source>
</evidence>
<dbReference type="GO" id="GO:0008658">
    <property type="term" value="F:penicillin binding"/>
    <property type="evidence" value="ECO:0007669"/>
    <property type="project" value="InterPro"/>
</dbReference>
<dbReference type="GO" id="GO:0071555">
    <property type="term" value="P:cell wall organization"/>
    <property type="evidence" value="ECO:0007669"/>
    <property type="project" value="TreeGrafter"/>
</dbReference>
<dbReference type="RefSeq" id="WP_131553169.1">
    <property type="nucleotide sequence ID" value="NZ_SJSK01000002.1"/>
</dbReference>
<dbReference type="InterPro" id="IPR050515">
    <property type="entry name" value="Beta-lactam/transpept"/>
</dbReference>
<dbReference type="Gene3D" id="3.90.1310.10">
    <property type="entry name" value="Penicillin-binding protein 2a (Domain 2)"/>
    <property type="match status" value="1"/>
</dbReference>
<dbReference type="GO" id="GO:0004180">
    <property type="term" value="F:carboxypeptidase activity"/>
    <property type="evidence" value="ECO:0007669"/>
    <property type="project" value="UniProtKB-KW"/>
</dbReference>
<evidence type="ECO:0000313" key="6">
    <source>
        <dbReference type="EMBL" id="TCC92229.1"/>
    </source>
</evidence>
<dbReference type="InterPro" id="IPR005543">
    <property type="entry name" value="PASTA_dom"/>
</dbReference>
<dbReference type="InterPro" id="IPR012338">
    <property type="entry name" value="Beta-lactam/transpept-like"/>
</dbReference>
<keyword evidence="7" id="KW-1185">Reference proteome</keyword>
<evidence type="ECO:0000256" key="3">
    <source>
        <dbReference type="ARBA" id="ARBA00023136"/>
    </source>
</evidence>
<dbReference type="GO" id="GO:0005886">
    <property type="term" value="C:plasma membrane"/>
    <property type="evidence" value="ECO:0007669"/>
    <property type="project" value="TreeGrafter"/>
</dbReference>
<reference evidence="6 7" key="1">
    <citation type="submission" date="2019-02" db="EMBL/GenBank/DDBJ databases">
        <title>Pedobacter sp. RP-1-13 sp. nov., isolated from Arctic soil.</title>
        <authorList>
            <person name="Dahal R.H."/>
        </authorList>
    </citation>
    <scope>NUCLEOTIDE SEQUENCE [LARGE SCALE GENOMIC DNA]</scope>
    <source>
        <strain evidence="6 7">RP-1-13</strain>
    </source>
</reference>
<dbReference type="SUPFAM" id="SSF54184">
    <property type="entry name" value="Penicillin-binding protein 2x (pbp-2x), c-terminal domain"/>
    <property type="match status" value="1"/>
</dbReference>
<comment type="caution">
    <text evidence="6">The sequence shown here is derived from an EMBL/GenBank/DDBJ whole genome shotgun (WGS) entry which is preliminary data.</text>
</comment>
<dbReference type="Proteomes" id="UP000292884">
    <property type="component" value="Unassembled WGS sequence"/>
</dbReference>
<dbReference type="PROSITE" id="PS51178">
    <property type="entry name" value="PASTA"/>
    <property type="match status" value="1"/>
</dbReference>
<dbReference type="OrthoDB" id="9804124at2"/>
<dbReference type="Gene3D" id="3.40.710.10">
    <property type="entry name" value="DD-peptidase/beta-lactamase superfamily"/>
    <property type="match status" value="1"/>
</dbReference>
<keyword evidence="4" id="KW-1133">Transmembrane helix</keyword>
<comment type="subcellular location">
    <subcellularLocation>
        <location evidence="1">Membrane</location>
    </subcellularLocation>
</comment>
<dbReference type="InterPro" id="IPR005311">
    <property type="entry name" value="PBP_dimer"/>
</dbReference>
<dbReference type="Pfam" id="PF03717">
    <property type="entry name" value="PBP_dimer"/>
    <property type="match status" value="1"/>
</dbReference>
<evidence type="ECO:0000256" key="1">
    <source>
        <dbReference type="ARBA" id="ARBA00004370"/>
    </source>
</evidence>
<evidence type="ECO:0000313" key="7">
    <source>
        <dbReference type="Proteomes" id="UP000292884"/>
    </source>
</evidence>
<dbReference type="PANTHER" id="PTHR30627:SF1">
    <property type="entry name" value="PEPTIDOGLYCAN D,D-TRANSPEPTIDASE FTSI"/>
    <property type="match status" value="1"/>
</dbReference>
<feature type="transmembrane region" description="Helical" evidence="4">
    <location>
        <begin position="7"/>
        <end position="27"/>
    </location>
</feature>
<proteinExistence type="predicted"/>
<dbReference type="PANTHER" id="PTHR30627">
    <property type="entry name" value="PEPTIDOGLYCAN D,D-TRANSPEPTIDASE"/>
    <property type="match status" value="1"/>
</dbReference>
<dbReference type="SUPFAM" id="SSF56601">
    <property type="entry name" value="beta-lactamase/transpeptidase-like"/>
    <property type="match status" value="1"/>
</dbReference>
<keyword evidence="2" id="KW-0378">Hydrolase</keyword>
<feature type="domain" description="PASTA" evidence="5">
    <location>
        <begin position="643"/>
        <end position="701"/>
    </location>
</feature>
<accession>A0A4R0MY40</accession>
<gene>
    <name evidence="6" type="ORF">EZ428_10905</name>
</gene>
<sequence>MNIRANILLRVYLAFGLIVLFAFAVLLRLGDVQFIQGHKWKAMADSLSTKEFDIEAARGNIYSVDGSLLATSVPEYELRMDMLAGGIQKDEVFNGKVDSLAMKLSQFFGDKSAKDYSRFLRKARQDSSRYVLIKRKVTYQDLKIIRKFPLFNIGKYTGGLMAIQQNKRILPFKDLAQRTIGYLNENVKNPVGLEGAYGNYINGESGKQIMQRISGGVWIPVNNEAEVAPKDGADIISTIDINMQDLAQNALKEGLIRSKAHHGAVIVMEVATGEVRAVANYTRVEEGVYKENFNYAIAGNQDPGSTFKLASYMALLEDKMVDTNTLIGTENYRLPGGHTIKDSHGSIGTVTVKRAFEQSSNSAVAQLINKHYGNNPIKFTNHLYDWHLNEKMKLQISGEAQPVVKNPKTNKSWNKNMTLPQMAYGYEMQLTPLKLLSFYNAVANNGKYLAPIFVKEIRRLGNPIEQFKARVINEKICSDETLSKIKSMLEGVVLNGSGKQIVYNPLYQIAGKTGTAQVADDNLGYKAKKQYQASFVGYFPAEKPKYSMIVVINDPIGEYYGALVSGPVFRKIADRIYAGDVTMYNSVKQNMVGNTTAPEAKAGQSKATKQVYNAFGIKALYAAKSAYFNSADTSNGIAYEENTPTKGVMPNIKGMGLKDAMYLVGNAGLKARVKGSGKVINQSILPGSRIGKGLMVEIELN</sequence>
<protein>
    <submittedName>
        <fullName evidence="6">PASTA domain-containing protein</fullName>
    </submittedName>
</protein>
<organism evidence="6 7">
    <name type="scientific">Pedobacter frigiditerrae</name>
    <dbReference type="NCBI Taxonomy" id="2530452"/>
    <lineage>
        <taxon>Bacteria</taxon>
        <taxon>Pseudomonadati</taxon>
        <taxon>Bacteroidota</taxon>
        <taxon>Sphingobacteriia</taxon>
        <taxon>Sphingobacteriales</taxon>
        <taxon>Sphingobacteriaceae</taxon>
        <taxon>Pedobacter</taxon>
    </lineage>
</organism>
<dbReference type="Pfam" id="PF00905">
    <property type="entry name" value="Transpeptidase"/>
    <property type="match status" value="1"/>
</dbReference>
<dbReference type="InterPro" id="IPR036138">
    <property type="entry name" value="PBP_dimer_sf"/>
</dbReference>
<name>A0A4R0MY40_9SPHI</name>
<dbReference type="CDD" id="cd06575">
    <property type="entry name" value="PASTA_Pbp2x-like_2"/>
    <property type="match status" value="1"/>
</dbReference>
<dbReference type="AlphaFoldDB" id="A0A4R0MY40"/>
<evidence type="ECO:0000256" key="2">
    <source>
        <dbReference type="ARBA" id="ARBA00022645"/>
    </source>
</evidence>
<dbReference type="Pfam" id="PF03793">
    <property type="entry name" value="PASTA"/>
    <property type="match status" value="1"/>
</dbReference>
<evidence type="ECO:0000259" key="5">
    <source>
        <dbReference type="PROSITE" id="PS51178"/>
    </source>
</evidence>